<evidence type="ECO:0000259" key="2">
    <source>
        <dbReference type="Pfam" id="PF05193"/>
    </source>
</evidence>
<dbReference type="EMBL" id="SLUN01000015">
    <property type="protein sequence ID" value="TCL66501.1"/>
    <property type="molecule type" value="Genomic_DNA"/>
</dbReference>
<dbReference type="InterPro" id="IPR007863">
    <property type="entry name" value="Peptidase_M16_C"/>
</dbReference>
<evidence type="ECO:0000313" key="4">
    <source>
        <dbReference type="Proteomes" id="UP000295008"/>
    </source>
</evidence>
<feature type="domain" description="Peptidase M16 N-terminal" evidence="1">
    <location>
        <begin position="67"/>
        <end position="189"/>
    </location>
</feature>
<dbReference type="OrthoDB" id="9811314at2"/>
<comment type="caution">
    <text evidence="3">The sequence shown here is derived from an EMBL/GenBank/DDBJ whole genome shotgun (WGS) entry which is preliminary data.</text>
</comment>
<dbReference type="PANTHER" id="PTHR11851">
    <property type="entry name" value="METALLOPROTEASE"/>
    <property type="match status" value="1"/>
</dbReference>
<name>A0A4R1RK03_HYDET</name>
<dbReference type="InterPro" id="IPR011765">
    <property type="entry name" value="Pept_M16_N"/>
</dbReference>
<gene>
    <name evidence="3" type="ORF">EDC14_101544</name>
</gene>
<proteinExistence type="predicted"/>
<dbReference type="SUPFAM" id="SSF63411">
    <property type="entry name" value="LuxS/MPP-like metallohydrolase"/>
    <property type="match status" value="2"/>
</dbReference>
<protein>
    <submittedName>
        <fullName evidence="3">Putative Zn-dependent peptidase</fullName>
    </submittedName>
</protein>
<dbReference type="InterPro" id="IPR011249">
    <property type="entry name" value="Metalloenz_LuxS/M16"/>
</dbReference>
<dbReference type="Proteomes" id="UP000295008">
    <property type="component" value="Unassembled WGS sequence"/>
</dbReference>
<dbReference type="RefSeq" id="WP_132014742.1">
    <property type="nucleotide sequence ID" value="NZ_SLUN01000015.1"/>
</dbReference>
<dbReference type="Pfam" id="PF00675">
    <property type="entry name" value="Peptidase_M16"/>
    <property type="match status" value="1"/>
</dbReference>
<accession>A0A4R1RK03</accession>
<dbReference type="AlphaFoldDB" id="A0A4R1RK03"/>
<feature type="domain" description="Peptidase M16 C-terminal" evidence="2">
    <location>
        <begin position="221"/>
        <end position="397"/>
    </location>
</feature>
<dbReference type="GO" id="GO:0046872">
    <property type="term" value="F:metal ion binding"/>
    <property type="evidence" value="ECO:0007669"/>
    <property type="project" value="InterPro"/>
</dbReference>
<sequence length="467" mass="50507">MIGMGNERPGNRPGLRRILIGAALAACLLPALASGTIRAAAPGPAAAGGAEGVAPVIRRVLNNGLTVLVKPNSANDVVAVKLFLRMGAFYEPPQQRGVSIMMQKLLTRGTTSRDARQLDEAVESLGASIRAGLEGDDYGSVTLTTTVAGLEESLAVFLDAIQHPTFPESELVKERQMTLDRLSASGDQPTTSAYVNYLRLFYGDLPYGTTPADYARVIAGLTREDLLNWYRKVYIPNNMVLSIAGRVDPAQLLARLEKTLGGLAAGAPLRPVEPTAPRIEQDRATVLVRPTQASFIILGYPAPELRSADRPAMELLHWILGGSGMGSRLFTRLRDERGLAYSVSTGYVPNEGPSQLFAFMATAPANLEAAKAGLIAEFQRMRDEPVTAAELESAKKAVRGSYLVQHESNAAQGDFLGRYELLGLGYRYDEQYPDRIDRVTAPDIQRVARQYLTHYTLSVVGPEPGKE</sequence>
<dbReference type="InterPro" id="IPR050361">
    <property type="entry name" value="MPP/UQCRC_Complex"/>
</dbReference>
<evidence type="ECO:0000313" key="3">
    <source>
        <dbReference type="EMBL" id="TCL66501.1"/>
    </source>
</evidence>
<organism evidence="3 4">
    <name type="scientific">Hydrogenispora ethanolica</name>
    <dbReference type="NCBI Taxonomy" id="1082276"/>
    <lineage>
        <taxon>Bacteria</taxon>
        <taxon>Bacillati</taxon>
        <taxon>Bacillota</taxon>
        <taxon>Hydrogenispora</taxon>
    </lineage>
</organism>
<reference evidence="3 4" key="1">
    <citation type="submission" date="2019-03" db="EMBL/GenBank/DDBJ databases">
        <title>Genomic Encyclopedia of Type Strains, Phase IV (KMG-IV): sequencing the most valuable type-strain genomes for metagenomic binning, comparative biology and taxonomic classification.</title>
        <authorList>
            <person name="Goeker M."/>
        </authorList>
    </citation>
    <scope>NUCLEOTIDE SEQUENCE [LARGE SCALE GENOMIC DNA]</scope>
    <source>
        <strain evidence="3 4">LX-B</strain>
    </source>
</reference>
<evidence type="ECO:0000259" key="1">
    <source>
        <dbReference type="Pfam" id="PF00675"/>
    </source>
</evidence>
<dbReference type="Gene3D" id="3.30.830.10">
    <property type="entry name" value="Metalloenzyme, LuxS/M16 peptidase-like"/>
    <property type="match status" value="2"/>
</dbReference>
<dbReference type="PANTHER" id="PTHR11851:SF224">
    <property type="entry name" value="PROCESSING PROTEASE"/>
    <property type="match status" value="1"/>
</dbReference>
<keyword evidence="4" id="KW-1185">Reference proteome</keyword>
<dbReference type="Pfam" id="PF05193">
    <property type="entry name" value="Peptidase_M16_C"/>
    <property type="match status" value="1"/>
</dbReference>